<feature type="domain" description="Amidohydrolase-related" evidence="2">
    <location>
        <begin position="151"/>
        <end position="500"/>
    </location>
</feature>
<dbReference type="InterPro" id="IPR032466">
    <property type="entry name" value="Metal_Hydrolase"/>
</dbReference>
<evidence type="ECO:0000313" key="4">
    <source>
        <dbReference type="Proteomes" id="UP001219525"/>
    </source>
</evidence>
<feature type="transmembrane region" description="Helical" evidence="1">
    <location>
        <begin position="27"/>
        <end position="47"/>
    </location>
</feature>
<dbReference type="SUPFAM" id="SSF51338">
    <property type="entry name" value="Composite domain of metallo-dependent hydrolases"/>
    <property type="match status" value="1"/>
</dbReference>
<dbReference type="Gene3D" id="3.20.20.140">
    <property type="entry name" value="Metal-dependent hydrolases"/>
    <property type="match status" value="2"/>
</dbReference>
<dbReference type="EMBL" id="JARJCW010000058">
    <property type="protein sequence ID" value="KAJ7201619.1"/>
    <property type="molecule type" value="Genomic_DNA"/>
</dbReference>
<evidence type="ECO:0000259" key="2">
    <source>
        <dbReference type="Pfam" id="PF01979"/>
    </source>
</evidence>
<dbReference type="Proteomes" id="UP001219525">
    <property type="component" value="Unassembled WGS sequence"/>
</dbReference>
<dbReference type="InterPro" id="IPR006680">
    <property type="entry name" value="Amidohydro-rel"/>
</dbReference>
<dbReference type="GO" id="GO:0005737">
    <property type="term" value="C:cytoplasm"/>
    <property type="evidence" value="ECO:0007669"/>
    <property type="project" value="TreeGrafter"/>
</dbReference>
<dbReference type="GO" id="GO:0006145">
    <property type="term" value="P:purine nucleobase catabolic process"/>
    <property type="evidence" value="ECO:0007669"/>
    <property type="project" value="TreeGrafter"/>
</dbReference>
<keyword evidence="4" id="KW-1185">Reference proteome</keyword>
<dbReference type="InterPro" id="IPR050138">
    <property type="entry name" value="DHOase/Allantoinase_Hydrolase"/>
</dbReference>
<organism evidence="3 4">
    <name type="scientific">Mycena pura</name>
    <dbReference type="NCBI Taxonomy" id="153505"/>
    <lineage>
        <taxon>Eukaryota</taxon>
        <taxon>Fungi</taxon>
        <taxon>Dikarya</taxon>
        <taxon>Basidiomycota</taxon>
        <taxon>Agaricomycotina</taxon>
        <taxon>Agaricomycetes</taxon>
        <taxon>Agaricomycetidae</taxon>
        <taxon>Agaricales</taxon>
        <taxon>Marasmiineae</taxon>
        <taxon>Mycenaceae</taxon>
        <taxon>Mycena</taxon>
    </lineage>
</organism>
<proteinExistence type="predicted"/>
<dbReference type="Pfam" id="PF01979">
    <property type="entry name" value="Amidohydro_1"/>
    <property type="match status" value="1"/>
</dbReference>
<accession>A0AAD6VAK1</accession>
<keyword evidence="1" id="KW-0812">Transmembrane</keyword>
<dbReference type="InterPro" id="IPR011059">
    <property type="entry name" value="Metal-dep_hydrolase_composite"/>
</dbReference>
<dbReference type="PANTHER" id="PTHR43668">
    <property type="entry name" value="ALLANTOINASE"/>
    <property type="match status" value="1"/>
</dbReference>
<sequence>MARPLFSSTMEKASGVLILQKHPKKRVVSVALLLFAAFSYSLTYLLWSPSSLHTEIVPRNAATIVAQCQALQLTPGPPDNFHSRKQSDRFVQGTKPTIIRNATIWTGRDDGNHIIQGDILLDKGIIRKVGAVHVNLRGADTVVVDAAGAWVSPGIVDLHSHLGVYSAPALSGASDGNSIKGLTLPWMRSLDGLNTHDDAYRLSISGGVTTANVLPGSADAIGGQAVVIKLRPTAERSSSAMLLEPPFSLNGTYVDPFQRPRWRQMKHACGENPSRVYSGTRMDTQWAFRQAYNTARIIKEKQDAYCAKALTGQWAGLGAFPEDLQWEALVDVLRGRVKVQNHCYEGVDIDGMVRLTNEFKFSIAAFHHAHEAYMVPDLIKKAYGPPPAVAIFATNARYKREAYRGSEFAPRILADNGLDVVMKSDHPVLNSRHLIYEAQQAHYFGLPANLALASVTSTPARIMGQDHRIGRIIEGYDADIVVWDSHPLALGAAPKQVFIDGIAQIEEPFVSEKPKSAQRVPATPNWDQEIADAIRYEGLPPLEPVDVGSDVVVFRNVGSIFLKDPATKGTINEVFASASADGVVVVENGRIVCHGTHSACPAARARSDALHLDLEGGSMFPGLVSFGSPLGLSNIGGEASTNDGLVFDPLSMKVPEIIDGTVIKAADGLLFASRDALLAYRNGVTTAVTAPSSYGFLSGLSAVFSTVAAHKLVDGAVIQEITALHVTLSLSSGISVSTQIATLRSLLLGGGKDDVARRFSDVAAGKIPLVVHVASADIIASLLVLKKEVEAAKGNSIRLTLAVATEAHLLAKEIGAAGVGVIIAARPFPATWEEKRILPGPPLTQDSAIAALIAHNVTVGVLTDEPSAVRNLRFDIAWAGLESNGALGKADVLALASSNLETLLGVEESNTDVVVTRGGSDFEGKVFAIISPRSASVNLV</sequence>
<evidence type="ECO:0000256" key="1">
    <source>
        <dbReference type="SAM" id="Phobius"/>
    </source>
</evidence>
<keyword evidence="1" id="KW-1133">Transmembrane helix</keyword>
<dbReference type="GO" id="GO:0004038">
    <property type="term" value="F:allantoinase activity"/>
    <property type="evidence" value="ECO:0007669"/>
    <property type="project" value="TreeGrafter"/>
</dbReference>
<protein>
    <submittedName>
        <fullName evidence="3">Carbohydrate esterase family 9 protein</fullName>
    </submittedName>
</protein>
<keyword evidence="1" id="KW-0472">Membrane</keyword>
<dbReference type="SUPFAM" id="SSF51556">
    <property type="entry name" value="Metallo-dependent hydrolases"/>
    <property type="match status" value="1"/>
</dbReference>
<name>A0AAD6VAK1_9AGAR</name>
<gene>
    <name evidence="3" type="ORF">GGX14DRAFT_699357</name>
</gene>
<dbReference type="PANTHER" id="PTHR43668:SF5">
    <property type="entry name" value="AMIDOHYDROLASE 3 DOMAIN-CONTAINING PROTEIN"/>
    <property type="match status" value="1"/>
</dbReference>
<reference evidence="3" key="1">
    <citation type="submission" date="2023-03" db="EMBL/GenBank/DDBJ databases">
        <title>Massive genome expansion in bonnet fungi (Mycena s.s.) driven by repeated elements and novel gene families across ecological guilds.</title>
        <authorList>
            <consortium name="Lawrence Berkeley National Laboratory"/>
            <person name="Harder C.B."/>
            <person name="Miyauchi S."/>
            <person name="Viragh M."/>
            <person name="Kuo A."/>
            <person name="Thoen E."/>
            <person name="Andreopoulos B."/>
            <person name="Lu D."/>
            <person name="Skrede I."/>
            <person name="Drula E."/>
            <person name="Henrissat B."/>
            <person name="Morin E."/>
            <person name="Kohler A."/>
            <person name="Barry K."/>
            <person name="LaButti K."/>
            <person name="Morin E."/>
            <person name="Salamov A."/>
            <person name="Lipzen A."/>
            <person name="Mereny Z."/>
            <person name="Hegedus B."/>
            <person name="Baldrian P."/>
            <person name="Stursova M."/>
            <person name="Weitz H."/>
            <person name="Taylor A."/>
            <person name="Grigoriev I.V."/>
            <person name="Nagy L.G."/>
            <person name="Martin F."/>
            <person name="Kauserud H."/>
        </authorList>
    </citation>
    <scope>NUCLEOTIDE SEQUENCE</scope>
    <source>
        <strain evidence="3">9144</strain>
    </source>
</reference>
<evidence type="ECO:0000313" key="3">
    <source>
        <dbReference type="EMBL" id="KAJ7201619.1"/>
    </source>
</evidence>
<dbReference type="AlphaFoldDB" id="A0AAD6VAK1"/>
<comment type="caution">
    <text evidence="3">The sequence shown here is derived from an EMBL/GenBank/DDBJ whole genome shotgun (WGS) entry which is preliminary data.</text>
</comment>